<dbReference type="AlphaFoldDB" id="A0A8C0QS35"/>
<proteinExistence type="predicted"/>
<protein>
    <submittedName>
        <fullName evidence="1">Uncharacterized protein</fullName>
    </submittedName>
</protein>
<keyword evidence="2" id="KW-1185">Reference proteome</keyword>
<reference evidence="1" key="2">
    <citation type="submission" date="2025-09" db="UniProtKB">
        <authorList>
            <consortium name="Ensembl"/>
        </authorList>
    </citation>
    <scope>IDENTIFICATION</scope>
</reference>
<sequence>CSDGMYEVAFKATSAEAKETVHRGSIMSALSLDLIFILFRYEDTWAALHKGAKECAKAGEVRKKNYIC</sequence>
<evidence type="ECO:0000313" key="2">
    <source>
        <dbReference type="Proteomes" id="UP000694404"/>
    </source>
</evidence>
<organism evidence="1 2">
    <name type="scientific">Chelonoidis abingdonii</name>
    <name type="common">Abingdon island giant tortoise</name>
    <name type="synonym">Testudo abingdonii</name>
    <dbReference type="NCBI Taxonomy" id="106734"/>
    <lineage>
        <taxon>Eukaryota</taxon>
        <taxon>Metazoa</taxon>
        <taxon>Chordata</taxon>
        <taxon>Craniata</taxon>
        <taxon>Vertebrata</taxon>
        <taxon>Euteleostomi</taxon>
        <taxon>Archelosauria</taxon>
        <taxon>Testudinata</taxon>
        <taxon>Testudines</taxon>
        <taxon>Cryptodira</taxon>
        <taxon>Durocryptodira</taxon>
        <taxon>Testudinoidea</taxon>
        <taxon>Testudinidae</taxon>
        <taxon>Chelonoidis</taxon>
    </lineage>
</organism>
<evidence type="ECO:0000313" key="1">
    <source>
        <dbReference type="Ensembl" id="ENSCABP00000030500.1"/>
    </source>
</evidence>
<dbReference type="Ensembl" id="ENSCABT00000033425.1">
    <property type="protein sequence ID" value="ENSCABP00000030500.1"/>
    <property type="gene ID" value="ENSCABG00000022282.1"/>
</dbReference>
<name>A0A8C0QS35_CHEAB</name>
<accession>A0A8C0QS35</accession>
<dbReference type="Proteomes" id="UP000694404">
    <property type="component" value="Unplaced"/>
</dbReference>
<reference evidence="1" key="1">
    <citation type="submission" date="2025-08" db="UniProtKB">
        <authorList>
            <consortium name="Ensembl"/>
        </authorList>
    </citation>
    <scope>IDENTIFICATION</scope>
</reference>